<dbReference type="InterPro" id="IPR000796">
    <property type="entry name" value="Asp_trans"/>
</dbReference>
<keyword evidence="5 11" id="KW-0032">Aminotransferase</keyword>
<dbReference type="GO" id="GO:0006520">
    <property type="term" value="P:amino acid metabolic process"/>
    <property type="evidence" value="ECO:0007669"/>
    <property type="project" value="InterPro"/>
</dbReference>
<dbReference type="GO" id="GO:0030170">
    <property type="term" value="F:pyridoxal phosphate binding"/>
    <property type="evidence" value="ECO:0007669"/>
    <property type="project" value="InterPro"/>
</dbReference>
<evidence type="ECO:0000256" key="6">
    <source>
        <dbReference type="ARBA" id="ARBA00022679"/>
    </source>
</evidence>
<dbReference type="Proteomes" id="UP001153069">
    <property type="component" value="Unassembled WGS sequence"/>
</dbReference>
<reference evidence="11" key="1">
    <citation type="submission" date="2020-06" db="EMBL/GenBank/DDBJ databases">
        <authorList>
            <consortium name="Plant Systems Biology data submission"/>
        </authorList>
    </citation>
    <scope>NUCLEOTIDE SEQUENCE</scope>
    <source>
        <strain evidence="11">D6</strain>
    </source>
</reference>
<name>A0A9N8ELH6_9STRA</name>
<dbReference type="Gene3D" id="3.40.640.10">
    <property type="entry name" value="Type I PLP-dependent aspartate aminotransferase-like (Major domain)"/>
    <property type="match status" value="1"/>
</dbReference>
<dbReference type="CDD" id="cd00609">
    <property type="entry name" value="AAT_like"/>
    <property type="match status" value="1"/>
</dbReference>
<sequence length="437" mass="47545">MAKATLGLISVFLYGWSVVCGFSLDASTPTKAAASLWQDVPQGPPDAILGIAQAFRACEDPKKVNVCVGAYRTSEGNPWVLPSVRKAEGIMLENNEIKEYLPIEGDAAFVEKALQFAYGKNAPLDRIAGVQTLSGTGACRIGGAFLNAFLPGRTIYIPDPSWGNHKKIFEACGLTVQTYRYYERSQNGLDFEGMLEDIQTAPKGSIMLLHACAHNPTGCDPTPAQWQQIYQSILERDHVAFFDSAYQGFASGDSEQDAGALRAAVDAGLPVLLAQSFAKNFGLYGERCGTLSVVCGTAAQKDLVMSQLKCIIRPMYSSPPRHGSSIVKTVLSDEPLTEQYYEECASMANRIVDMRTKLVEKLHEVGSTHDWSHVTQQIGMFAFTGMSSDMCDQLTEEYSIFLTRDGRISIAGLNDNNLEYVAKAVHAVTDGKSITSN</sequence>
<proteinExistence type="inferred from homology"/>
<dbReference type="Gene3D" id="3.90.1150.10">
    <property type="entry name" value="Aspartate Aminotransferase, domain 1"/>
    <property type="match status" value="1"/>
</dbReference>
<evidence type="ECO:0000256" key="5">
    <source>
        <dbReference type="ARBA" id="ARBA00022576"/>
    </source>
</evidence>
<gene>
    <name evidence="11" type="ORF">SEMRO_1481_G276220.1</name>
</gene>
<keyword evidence="6" id="KW-0808">Transferase</keyword>
<evidence type="ECO:0000256" key="3">
    <source>
        <dbReference type="ARBA" id="ARBA00011738"/>
    </source>
</evidence>
<keyword evidence="7" id="KW-0663">Pyridoxal phosphate</keyword>
<dbReference type="OrthoDB" id="6752799at2759"/>
<comment type="caution">
    <text evidence="11">The sequence shown here is derived from an EMBL/GenBank/DDBJ whole genome shotgun (WGS) entry which is preliminary data.</text>
</comment>
<dbReference type="FunFam" id="3.90.1150.10:FF:000001">
    <property type="entry name" value="Aspartate aminotransferase"/>
    <property type="match status" value="1"/>
</dbReference>
<evidence type="ECO:0000313" key="11">
    <source>
        <dbReference type="EMBL" id="CAB9523987.1"/>
    </source>
</evidence>
<keyword evidence="12" id="KW-1185">Reference proteome</keyword>
<dbReference type="InterPro" id="IPR015421">
    <property type="entry name" value="PyrdxlP-dep_Trfase_major"/>
</dbReference>
<protein>
    <recommendedName>
        <fullName evidence="4">aspartate transaminase</fullName>
        <ecNumber evidence="4">2.6.1.1</ecNumber>
    </recommendedName>
    <alternativeName>
        <fullName evidence="8">Transaminase A</fullName>
    </alternativeName>
</protein>
<dbReference type="PRINTS" id="PR00799">
    <property type="entry name" value="TRANSAMINASE"/>
</dbReference>
<evidence type="ECO:0000256" key="9">
    <source>
        <dbReference type="SAM" id="SignalP"/>
    </source>
</evidence>
<dbReference type="Pfam" id="PF00155">
    <property type="entry name" value="Aminotran_1_2"/>
    <property type="match status" value="1"/>
</dbReference>
<evidence type="ECO:0000256" key="4">
    <source>
        <dbReference type="ARBA" id="ARBA00012753"/>
    </source>
</evidence>
<feature type="domain" description="Aminotransferase class I/classII large" evidence="10">
    <location>
        <begin position="62"/>
        <end position="424"/>
    </location>
</feature>
<evidence type="ECO:0000313" key="12">
    <source>
        <dbReference type="Proteomes" id="UP001153069"/>
    </source>
</evidence>
<dbReference type="FunFam" id="3.40.640.10:FF:000015">
    <property type="entry name" value="Aspartate aminotransferase"/>
    <property type="match status" value="1"/>
</dbReference>
<keyword evidence="9" id="KW-0732">Signal</keyword>
<dbReference type="InterPro" id="IPR004839">
    <property type="entry name" value="Aminotransferase_I/II_large"/>
</dbReference>
<evidence type="ECO:0000256" key="7">
    <source>
        <dbReference type="ARBA" id="ARBA00022898"/>
    </source>
</evidence>
<comment type="cofactor">
    <cofactor evidence="1">
        <name>pyridoxal 5'-phosphate</name>
        <dbReference type="ChEBI" id="CHEBI:597326"/>
    </cofactor>
</comment>
<dbReference type="EMBL" id="CAICTM010001479">
    <property type="protein sequence ID" value="CAB9523987.1"/>
    <property type="molecule type" value="Genomic_DNA"/>
</dbReference>
<dbReference type="NCBIfam" id="NF006719">
    <property type="entry name" value="PRK09257.1"/>
    <property type="match status" value="1"/>
</dbReference>
<dbReference type="InterPro" id="IPR015422">
    <property type="entry name" value="PyrdxlP-dep_Trfase_small"/>
</dbReference>
<dbReference type="InterPro" id="IPR015424">
    <property type="entry name" value="PyrdxlP-dep_Trfase"/>
</dbReference>
<evidence type="ECO:0000256" key="2">
    <source>
        <dbReference type="ARBA" id="ARBA00007441"/>
    </source>
</evidence>
<comment type="subunit">
    <text evidence="3">Homodimer.</text>
</comment>
<feature type="chain" id="PRO_5040230851" description="aspartate transaminase" evidence="9">
    <location>
        <begin position="22"/>
        <end position="437"/>
    </location>
</feature>
<accession>A0A9N8ELH6</accession>
<comment type="similarity">
    <text evidence="2">Belongs to the class-I pyridoxal-phosphate-dependent aminotransferase family.</text>
</comment>
<evidence type="ECO:0000256" key="1">
    <source>
        <dbReference type="ARBA" id="ARBA00001933"/>
    </source>
</evidence>
<dbReference type="PANTHER" id="PTHR11879:SF22">
    <property type="entry name" value="ASPARTATE AMINOTRANSFERASE, MITOCHONDRIAL"/>
    <property type="match status" value="1"/>
</dbReference>
<dbReference type="GO" id="GO:0005739">
    <property type="term" value="C:mitochondrion"/>
    <property type="evidence" value="ECO:0007669"/>
    <property type="project" value="TreeGrafter"/>
</dbReference>
<dbReference type="SUPFAM" id="SSF53383">
    <property type="entry name" value="PLP-dependent transferases"/>
    <property type="match status" value="1"/>
</dbReference>
<feature type="signal peptide" evidence="9">
    <location>
        <begin position="1"/>
        <end position="21"/>
    </location>
</feature>
<evidence type="ECO:0000256" key="8">
    <source>
        <dbReference type="ARBA" id="ARBA00030923"/>
    </source>
</evidence>
<dbReference type="GO" id="GO:0004069">
    <property type="term" value="F:L-aspartate:2-oxoglutarate aminotransferase activity"/>
    <property type="evidence" value="ECO:0007669"/>
    <property type="project" value="UniProtKB-EC"/>
</dbReference>
<dbReference type="PANTHER" id="PTHR11879">
    <property type="entry name" value="ASPARTATE AMINOTRANSFERASE"/>
    <property type="match status" value="1"/>
</dbReference>
<organism evidence="11 12">
    <name type="scientific">Seminavis robusta</name>
    <dbReference type="NCBI Taxonomy" id="568900"/>
    <lineage>
        <taxon>Eukaryota</taxon>
        <taxon>Sar</taxon>
        <taxon>Stramenopiles</taxon>
        <taxon>Ochrophyta</taxon>
        <taxon>Bacillariophyta</taxon>
        <taxon>Bacillariophyceae</taxon>
        <taxon>Bacillariophycidae</taxon>
        <taxon>Naviculales</taxon>
        <taxon>Naviculaceae</taxon>
        <taxon>Seminavis</taxon>
    </lineage>
</organism>
<dbReference type="EC" id="2.6.1.1" evidence="4"/>
<dbReference type="AlphaFoldDB" id="A0A9N8ELH6"/>
<evidence type="ECO:0000259" key="10">
    <source>
        <dbReference type="Pfam" id="PF00155"/>
    </source>
</evidence>